<dbReference type="EMBL" id="UYJE01008566">
    <property type="protein sequence ID" value="VDI64887.1"/>
    <property type="molecule type" value="Genomic_DNA"/>
</dbReference>
<evidence type="ECO:0000313" key="2">
    <source>
        <dbReference type="Proteomes" id="UP000596742"/>
    </source>
</evidence>
<gene>
    <name evidence="1" type="ORF">MGAL_10B077041</name>
</gene>
<proteinExistence type="predicted"/>
<dbReference type="AlphaFoldDB" id="A0A8B6GJG6"/>
<protein>
    <submittedName>
        <fullName evidence="1">Uncharacterized protein</fullName>
    </submittedName>
</protein>
<dbReference type="Proteomes" id="UP000596742">
    <property type="component" value="Unassembled WGS sequence"/>
</dbReference>
<name>A0A8B6GJG6_MYTGA</name>
<keyword evidence="2" id="KW-1185">Reference proteome</keyword>
<dbReference type="OrthoDB" id="6191202at2759"/>
<feature type="non-terminal residue" evidence="1">
    <location>
        <position position="159"/>
    </location>
</feature>
<accession>A0A8B6GJG6</accession>
<comment type="caution">
    <text evidence="1">The sequence shown here is derived from an EMBL/GenBank/DDBJ whole genome shotgun (WGS) entry which is preliminary data.</text>
</comment>
<organism evidence="1 2">
    <name type="scientific">Mytilus galloprovincialis</name>
    <name type="common">Mediterranean mussel</name>
    <dbReference type="NCBI Taxonomy" id="29158"/>
    <lineage>
        <taxon>Eukaryota</taxon>
        <taxon>Metazoa</taxon>
        <taxon>Spiralia</taxon>
        <taxon>Lophotrochozoa</taxon>
        <taxon>Mollusca</taxon>
        <taxon>Bivalvia</taxon>
        <taxon>Autobranchia</taxon>
        <taxon>Pteriomorphia</taxon>
        <taxon>Mytilida</taxon>
        <taxon>Mytiloidea</taxon>
        <taxon>Mytilidae</taxon>
        <taxon>Mytilinae</taxon>
        <taxon>Mytilus</taxon>
    </lineage>
</organism>
<sequence>MQSCPRLVVEKMVCVVGKGHYMFDSEEYNTVKTLSINTISPDTYIAIIGRRLKTVLITDGQVLCQNVVAPPNTKVVFGEHVCKPSAESTSDEALPEYENTSPANMVREAPVRSVNVIVDGYYIEHNHIVLVCNIPGTDEYKDYNIQEDLMSSIVGDGEE</sequence>
<evidence type="ECO:0000313" key="1">
    <source>
        <dbReference type="EMBL" id="VDI64887.1"/>
    </source>
</evidence>
<reference evidence="1" key="1">
    <citation type="submission" date="2018-11" db="EMBL/GenBank/DDBJ databases">
        <authorList>
            <person name="Alioto T."/>
            <person name="Alioto T."/>
        </authorList>
    </citation>
    <scope>NUCLEOTIDE SEQUENCE</scope>
</reference>